<reference evidence="4 5" key="1">
    <citation type="submission" date="2023-04" db="EMBL/GenBank/DDBJ databases">
        <title>Draft genome sequence of Saccharopolyspora sp. TS4A08 isolated from sweet potato rhizospheric soil.</title>
        <authorList>
            <person name="Suksaard P."/>
            <person name="Duangmal K."/>
        </authorList>
    </citation>
    <scope>NUCLEOTIDE SEQUENCE [LARGE SCALE GENOMIC DNA]</scope>
    <source>
        <strain evidence="4 5">TS4A08</strain>
    </source>
</reference>
<dbReference type="InterPro" id="IPR005537">
    <property type="entry name" value="RAMP_III_fam"/>
</dbReference>
<sequence>MNRLDLTITFHGPFRVSTGHARAGIDAAIDAKNPLPSTSLKGVMRGTAKLLLGENALWVEKVFGSHTYECPWRWSAATADWQPTTAAARVAIDPATHTARPDMLGISEQTGATTAAFSITQRGHIDPDELETHLRVLAISAQATRSLGANRRRGLGWVSLSCDHPLDRDAVETFLRLRAQLSPQEAE</sequence>
<dbReference type="Pfam" id="PF03787">
    <property type="entry name" value="RAMPs"/>
    <property type="match status" value="1"/>
</dbReference>
<feature type="domain" description="CRISPR type III-associated protein" evidence="3">
    <location>
        <begin position="29"/>
        <end position="159"/>
    </location>
</feature>
<keyword evidence="5" id="KW-1185">Reference proteome</keyword>
<dbReference type="EMBL" id="JASAOF010000006">
    <property type="protein sequence ID" value="MDI2029513.1"/>
    <property type="molecule type" value="Genomic_DNA"/>
</dbReference>
<comment type="caution">
    <text evidence="4">The sequence shown here is derived from an EMBL/GenBank/DDBJ whole genome shotgun (WGS) entry which is preliminary data.</text>
</comment>
<evidence type="ECO:0000313" key="4">
    <source>
        <dbReference type="EMBL" id="MDI2029513.1"/>
    </source>
</evidence>
<protein>
    <submittedName>
        <fullName evidence="4">RAMP superfamily protein</fullName>
    </submittedName>
</protein>
<evidence type="ECO:0000256" key="2">
    <source>
        <dbReference type="ARBA" id="ARBA00093789"/>
    </source>
</evidence>
<gene>
    <name evidence="4" type="ORF">QFW96_12860</name>
</gene>
<evidence type="ECO:0000256" key="1">
    <source>
        <dbReference type="ARBA" id="ARBA00023118"/>
    </source>
</evidence>
<evidence type="ECO:0000259" key="3">
    <source>
        <dbReference type="Pfam" id="PF03787"/>
    </source>
</evidence>
<name>A0ABT6PPD2_9PSEU</name>
<evidence type="ECO:0000313" key="5">
    <source>
        <dbReference type="Proteomes" id="UP001237595"/>
    </source>
</evidence>
<dbReference type="RefSeq" id="WP_281455837.1">
    <property type="nucleotide sequence ID" value="NZ_JASAOF010000006.1"/>
</dbReference>
<dbReference type="Proteomes" id="UP001237595">
    <property type="component" value="Unassembled WGS sequence"/>
</dbReference>
<comment type="subunit">
    <text evidence="2">Part of the Csm effector complex that includes Cas10, Csm2, Csm3, Csm4 and Csm5.</text>
</comment>
<organism evidence="4 5">
    <name type="scientific">Saccharopolyspora ipomoeae</name>
    <dbReference type="NCBI Taxonomy" id="3042027"/>
    <lineage>
        <taxon>Bacteria</taxon>
        <taxon>Bacillati</taxon>
        <taxon>Actinomycetota</taxon>
        <taxon>Actinomycetes</taxon>
        <taxon>Pseudonocardiales</taxon>
        <taxon>Pseudonocardiaceae</taxon>
        <taxon>Saccharopolyspora</taxon>
    </lineage>
</organism>
<proteinExistence type="predicted"/>
<keyword evidence="1" id="KW-0051">Antiviral defense</keyword>
<accession>A0ABT6PPD2</accession>